<reference evidence="1 2" key="1">
    <citation type="submission" date="2016-09" db="EMBL/GenBank/DDBJ databases">
        <title>Metabolic pathway, cell adaptation mechanisms and a novel monoxygenase revealed through proteogenomic-transcription analysis of a Sphingomonas haloaromaticamans strain degrading the fungicide ortho-phenylphenol.</title>
        <authorList>
            <person name="Perruchon C."/>
            <person name="Papadopoulou E.S."/>
            <person name="Rousidou C."/>
            <person name="Vasileiadis S."/>
            <person name="Tanou G."/>
            <person name="Amoutzias G."/>
            <person name="Molassiotis A."/>
            <person name="Karpouzas D.G."/>
        </authorList>
    </citation>
    <scope>NUCLEOTIDE SEQUENCE [LARGE SCALE GENOMIC DNA]</scope>
    <source>
        <strain evidence="1 2">P3</strain>
    </source>
</reference>
<organism evidence="1 2">
    <name type="scientific">Edaphosphingomonas haloaromaticamans</name>
    <dbReference type="NCBI Taxonomy" id="653954"/>
    <lineage>
        <taxon>Bacteria</taxon>
        <taxon>Pseudomonadati</taxon>
        <taxon>Pseudomonadota</taxon>
        <taxon>Alphaproteobacteria</taxon>
        <taxon>Sphingomonadales</taxon>
        <taxon>Rhizorhabdaceae</taxon>
        <taxon>Edaphosphingomonas</taxon>
    </lineage>
</organism>
<dbReference type="Proteomes" id="UP000179467">
    <property type="component" value="Unassembled WGS sequence"/>
</dbReference>
<dbReference type="OrthoDB" id="480006at2"/>
<evidence type="ECO:0000313" key="2">
    <source>
        <dbReference type="Proteomes" id="UP000179467"/>
    </source>
</evidence>
<evidence type="ECO:0000313" key="1">
    <source>
        <dbReference type="EMBL" id="OHT22310.1"/>
    </source>
</evidence>
<dbReference type="RefSeq" id="WP_070935292.1">
    <property type="nucleotide sequence ID" value="NZ_MIPT01000001.1"/>
</dbReference>
<accession>A0A1S1HPM2</accession>
<dbReference type="EMBL" id="MIPT01000001">
    <property type="protein sequence ID" value="OHT22310.1"/>
    <property type="molecule type" value="Genomic_DNA"/>
</dbReference>
<proteinExistence type="predicted"/>
<keyword evidence="2" id="KW-1185">Reference proteome</keyword>
<comment type="caution">
    <text evidence="1">The sequence shown here is derived from an EMBL/GenBank/DDBJ whole genome shotgun (WGS) entry which is preliminary data.</text>
</comment>
<dbReference type="AlphaFoldDB" id="A0A1S1HPM2"/>
<protein>
    <submittedName>
        <fullName evidence="1">Uncharacterized protein</fullName>
    </submittedName>
</protein>
<name>A0A1S1HPM2_9SPHN</name>
<gene>
    <name evidence="1" type="ORF">BHE75_04337</name>
</gene>
<sequence length="329" mass="35487">MSAAPSGRQLLIYFSWSRPAEISAPLDAIEDRFPAIFELRRLFYPRFEPLADPARFDQGIAGFLDHVQKPNFAAFADLAGAWSGRPAIMIERTADDGTTTPLDDALLAGVDTIVVISFDSLRTGQTAAASEVAAVRRFLEAPDHLIFLCPHHDIGEAMAGDEGREERRIGEHLHHGDAAIPPRQGFGGFARSLLAGLGVPVDNRFGLRPAIAADGSPAPVDVAPGLDVLGLLDGVITFNLHPHLPHLERIGASIARMEVLATQRIDPSAAPHPFTQGGRTDFDALLQSRPETFAGTLLVSDATLFSSTAGGTDSLRRLWSNLMARPRRR</sequence>